<dbReference type="Pfam" id="PF21725">
    <property type="entry name" value="T7SS_signal"/>
    <property type="match status" value="1"/>
</dbReference>
<keyword evidence="4" id="KW-1185">Reference proteome</keyword>
<evidence type="ECO:0000313" key="3">
    <source>
        <dbReference type="EMBL" id="MCQ4081124.1"/>
    </source>
</evidence>
<dbReference type="RefSeq" id="WP_255920030.1">
    <property type="nucleotide sequence ID" value="NZ_JANFNG010000006.1"/>
</dbReference>
<feature type="compositionally biased region" description="Polar residues" evidence="1">
    <location>
        <begin position="123"/>
        <end position="133"/>
    </location>
</feature>
<sequence length="402" mass="42645">MRRPPAYEWEVLGEPGDPVPGDPDAIALLGESLRGTANAIQQDVRDIQALAGVEAWQSKAADTFRSAAHDAVADLQKAYHRYDIASDAIGASVREDSDGDWASAVEMAQQQAAKALRDAHAAQSEQQAATRQLDQMHPDDPQRGAVQQRHDAATGDLDAAKRELQAAKSLYETAASTAAARIHRAITHDGMHDTFGDQVSNIVGKVEGVVLGGGEILEGAEGVQLGVEGVIAGVVAMATGAGTVPGAIETGLAAADVGFSVEAIADGVGRLRAAIAGETGGDWDEEAARSLRGEDNYIRPEAIQQLTPDEILTKKGRVFGANTGDRMTVRTVRTKTDLDNIWDKLTDGAPKPPPGQKLAFYVRPDGTRIQYRNDSTSTPSETIDVFPPGGRKQAWKIHQGTH</sequence>
<accession>A0ABT1PTX3</accession>
<evidence type="ECO:0000259" key="2">
    <source>
        <dbReference type="Pfam" id="PF21725"/>
    </source>
</evidence>
<dbReference type="InterPro" id="IPR049082">
    <property type="entry name" value="T7SS_signal"/>
</dbReference>
<dbReference type="Proteomes" id="UP001057702">
    <property type="component" value="Unassembled WGS sequence"/>
</dbReference>
<evidence type="ECO:0000256" key="1">
    <source>
        <dbReference type="SAM" id="MobiDB-lite"/>
    </source>
</evidence>
<proteinExistence type="predicted"/>
<feature type="region of interest" description="Disordered" evidence="1">
    <location>
        <begin position="120"/>
        <end position="154"/>
    </location>
</feature>
<feature type="region of interest" description="Disordered" evidence="1">
    <location>
        <begin position="1"/>
        <end position="21"/>
    </location>
</feature>
<comment type="caution">
    <text evidence="3">The sequence shown here is derived from an EMBL/GenBank/DDBJ whole genome shotgun (WGS) entry which is preliminary data.</text>
</comment>
<protein>
    <recommendedName>
        <fullName evidence="2">Putative T7SS secretion signal domain-containing protein</fullName>
    </recommendedName>
</protein>
<gene>
    <name evidence="3" type="ORF">NGB36_11045</name>
</gene>
<feature type="compositionally biased region" description="Basic and acidic residues" evidence="1">
    <location>
        <begin position="134"/>
        <end position="154"/>
    </location>
</feature>
<feature type="compositionally biased region" description="Basic residues" evidence="1">
    <location>
        <begin position="393"/>
        <end position="402"/>
    </location>
</feature>
<dbReference type="Gene3D" id="1.20.120.330">
    <property type="entry name" value="Nucleotidyltransferases domain 2"/>
    <property type="match status" value="1"/>
</dbReference>
<dbReference type="EMBL" id="JANFNG010000006">
    <property type="protein sequence ID" value="MCQ4081124.1"/>
    <property type="molecule type" value="Genomic_DNA"/>
</dbReference>
<reference evidence="3" key="1">
    <citation type="submission" date="2022-06" db="EMBL/GenBank/DDBJ databases">
        <title>Draft genome sequence of Streptomyces sp. RB6PN25 isolated from peat swamp forest in Thailand.</title>
        <authorList>
            <person name="Duangmal K."/>
            <person name="Klaysubun C."/>
        </authorList>
    </citation>
    <scope>NUCLEOTIDE SEQUENCE</scope>
    <source>
        <strain evidence="3">RB6PN25</strain>
    </source>
</reference>
<evidence type="ECO:0000313" key="4">
    <source>
        <dbReference type="Proteomes" id="UP001057702"/>
    </source>
</evidence>
<feature type="region of interest" description="Disordered" evidence="1">
    <location>
        <begin position="374"/>
        <end position="402"/>
    </location>
</feature>
<feature type="domain" description="Putative T7SS secretion signal" evidence="2">
    <location>
        <begin position="15"/>
        <end position="188"/>
    </location>
</feature>
<name>A0ABT1PTX3_9ACTN</name>
<organism evidence="3 4">
    <name type="scientific">Streptomyces humicola</name>
    <dbReference type="NCBI Taxonomy" id="2953240"/>
    <lineage>
        <taxon>Bacteria</taxon>
        <taxon>Bacillati</taxon>
        <taxon>Actinomycetota</taxon>
        <taxon>Actinomycetes</taxon>
        <taxon>Kitasatosporales</taxon>
        <taxon>Streptomycetaceae</taxon>
        <taxon>Streptomyces</taxon>
    </lineage>
</organism>